<dbReference type="OrthoDB" id="120976at2759"/>
<dbReference type="InterPro" id="IPR001611">
    <property type="entry name" value="Leu-rich_rpt"/>
</dbReference>
<evidence type="ECO:0000256" key="2">
    <source>
        <dbReference type="ARBA" id="ARBA00022737"/>
    </source>
</evidence>
<accession>A0A8M1K6S1</accession>
<gene>
    <name evidence="4" type="primary">LOC116219119</name>
</gene>
<keyword evidence="3" id="KW-1185">Reference proteome</keyword>
<dbReference type="KEGG" id="char:116219119"/>
<reference evidence="4" key="1">
    <citation type="submission" date="2025-08" db="UniProtKB">
        <authorList>
            <consortium name="RefSeq"/>
        </authorList>
    </citation>
    <scope>IDENTIFICATION</scope>
</reference>
<dbReference type="InterPro" id="IPR051261">
    <property type="entry name" value="NLR"/>
</dbReference>
<dbReference type="Proteomes" id="UP000515152">
    <property type="component" value="Chromosome 24"/>
</dbReference>
<evidence type="ECO:0000256" key="1">
    <source>
        <dbReference type="ARBA" id="ARBA00022614"/>
    </source>
</evidence>
<proteinExistence type="predicted"/>
<dbReference type="RefSeq" id="XP_042559457.1">
    <property type="nucleotide sequence ID" value="XM_042703523.1"/>
</dbReference>
<organism evidence="3 4">
    <name type="scientific">Clupea harengus</name>
    <name type="common">Atlantic herring</name>
    <dbReference type="NCBI Taxonomy" id="7950"/>
    <lineage>
        <taxon>Eukaryota</taxon>
        <taxon>Metazoa</taxon>
        <taxon>Chordata</taxon>
        <taxon>Craniata</taxon>
        <taxon>Vertebrata</taxon>
        <taxon>Euteleostomi</taxon>
        <taxon>Actinopterygii</taxon>
        <taxon>Neopterygii</taxon>
        <taxon>Teleostei</taxon>
        <taxon>Clupei</taxon>
        <taxon>Clupeiformes</taxon>
        <taxon>Clupeoidei</taxon>
        <taxon>Clupeidae</taxon>
        <taxon>Clupea</taxon>
    </lineage>
</organism>
<dbReference type="SMART" id="SM00368">
    <property type="entry name" value="LRR_RI"/>
    <property type="match status" value="12"/>
</dbReference>
<evidence type="ECO:0000313" key="3">
    <source>
        <dbReference type="Proteomes" id="UP000515152"/>
    </source>
</evidence>
<sequence>MASVLRGTPSHLRELDMGDNDLQDEGINLLCVGLRDPQCKLETLRLKGCKLTHESCKVVSSFLKSTNYLLELDLGNNVLRDSGVQLLSKGLSSPHCKLQTLRLADCKLTEVSYQAVASALQSLVSLTELDLTNNDLKESGVKLLSAGLSSSHCKLKTLRLNQCRLSKESCKMMASVLRGTPSHLRELDMSDNDLQDEGINLLCVGLRDPQCKLETLRLSVIMSIMLSDNHISDDGYVCLALTLMANPSCVKELDMSNNNPGKSAKNLLFATLKDPHFKIEKLRLNQCRLSKESCKMMASVLRGTPSHLRELDMGDNDLQDEGVNLLCVGLRDPQCKLETLRLNQCRLSKESCKMMASVLRGTPSHLRELDMGDNDLQDEGVNLLFVGLRDPQCKLETLRLKGCKLTHQSCKVGSSFLKSTNYLLELDLSHNVLRVIDHSTNYLLELDLSHNVLRVIDHAE</sequence>
<evidence type="ECO:0000313" key="4">
    <source>
        <dbReference type="RefSeq" id="XP_042559457.1"/>
    </source>
</evidence>
<dbReference type="AlphaFoldDB" id="A0A8M1K6S1"/>
<dbReference type="Pfam" id="PF13516">
    <property type="entry name" value="LRR_6"/>
    <property type="match status" value="6"/>
</dbReference>
<keyword evidence="1" id="KW-0433">Leucine-rich repeat</keyword>
<dbReference type="GeneID" id="116219119"/>
<name>A0A8M1K6S1_CLUHA</name>
<dbReference type="PANTHER" id="PTHR24106">
    <property type="entry name" value="NACHT, LRR AND CARD DOMAINS-CONTAINING"/>
    <property type="match status" value="1"/>
</dbReference>
<protein>
    <submittedName>
        <fullName evidence="4">Ribonuclease inhibitor-like</fullName>
    </submittedName>
</protein>
<keyword evidence="2" id="KW-0677">Repeat</keyword>